<dbReference type="SMART" id="SM00460">
    <property type="entry name" value="TGc"/>
    <property type="match status" value="1"/>
</dbReference>
<dbReference type="Pfam" id="PF11992">
    <property type="entry name" value="TgpA_N"/>
    <property type="match status" value="1"/>
</dbReference>
<dbReference type="InterPro" id="IPR038765">
    <property type="entry name" value="Papain-like_cys_pep_sf"/>
</dbReference>
<keyword evidence="2" id="KW-1133">Transmembrane helix</keyword>
<dbReference type="Pfam" id="PF01841">
    <property type="entry name" value="Transglut_core"/>
    <property type="match status" value="1"/>
</dbReference>
<name>A0A840QAL9_9PSEU</name>
<evidence type="ECO:0000259" key="3">
    <source>
        <dbReference type="SMART" id="SM00460"/>
    </source>
</evidence>
<keyword evidence="2" id="KW-0812">Transmembrane</keyword>
<evidence type="ECO:0000313" key="4">
    <source>
        <dbReference type="EMBL" id="MBB5155698.1"/>
    </source>
</evidence>
<gene>
    <name evidence="4" type="ORF">BJ970_003232</name>
</gene>
<keyword evidence="2" id="KW-0472">Membrane</keyword>
<reference evidence="4 5" key="1">
    <citation type="submission" date="2020-08" db="EMBL/GenBank/DDBJ databases">
        <title>Sequencing the genomes of 1000 actinobacteria strains.</title>
        <authorList>
            <person name="Klenk H.-P."/>
        </authorList>
    </citation>
    <scope>NUCLEOTIDE SEQUENCE [LARGE SCALE GENOMIC DNA]</scope>
    <source>
        <strain evidence="4 5">DSM 45584</strain>
    </source>
</reference>
<feature type="transmembrane region" description="Helical" evidence="2">
    <location>
        <begin position="209"/>
        <end position="232"/>
    </location>
</feature>
<dbReference type="Gene3D" id="3.10.620.30">
    <property type="match status" value="1"/>
</dbReference>
<dbReference type="EMBL" id="JACHIW010000001">
    <property type="protein sequence ID" value="MBB5155698.1"/>
    <property type="molecule type" value="Genomic_DNA"/>
</dbReference>
<protein>
    <recommendedName>
        <fullName evidence="3">Transglutaminase-like domain-containing protein</fullName>
    </recommendedName>
</protein>
<dbReference type="SUPFAM" id="SSF54001">
    <property type="entry name" value="Cysteine proteinases"/>
    <property type="match status" value="1"/>
</dbReference>
<dbReference type="PANTHER" id="PTHR42736:SF1">
    <property type="entry name" value="PROTEIN-GLUTAMINE GAMMA-GLUTAMYLTRANSFERASE"/>
    <property type="match status" value="1"/>
</dbReference>
<organism evidence="4 5">
    <name type="scientific">Saccharopolyspora phatthalungensis</name>
    <dbReference type="NCBI Taxonomy" id="664693"/>
    <lineage>
        <taxon>Bacteria</taxon>
        <taxon>Bacillati</taxon>
        <taxon>Actinomycetota</taxon>
        <taxon>Actinomycetes</taxon>
        <taxon>Pseudonocardiales</taxon>
        <taxon>Pseudonocardiaceae</taxon>
        <taxon>Saccharopolyspora</taxon>
    </lineage>
</organism>
<dbReference type="Proteomes" id="UP000584374">
    <property type="component" value="Unassembled WGS sequence"/>
</dbReference>
<dbReference type="InterPro" id="IPR052901">
    <property type="entry name" value="Bact_TGase-like"/>
</dbReference>
<feature type="transmembrane region" description="Helical" evidence="2">
    <location>
        <begin position="150"/>
        <end position="167"/>
    </location>
</feature>
<feature type="domain" description="Transglutaminase-like" evidence="3">
    <location>
        <begin position="468"/>
        <end position="537"/>
    </location>
</feature>
<feature type="compositionally biased region" description="Low complexity" evidence="1">
    <location>
        <begin position="587"/>
        <end position="596"/>
    </location>
</feature>
<dbReference type="RefSeq" id="WP_184726992.1">
    <property type="nucleotide sequence ID" value="NZ_JACHIW010000001.1"/>
</dbReference>
<accession>A0A840QAL9</accession>
<feature type="transmembrane region" description="Helical" evidence="2">
    <location>
        <begin position="123"/>
        <end position="143"/>
    </location>
</feature>
<evidence type="ECO:0000256" key="1">
    <source>
        <dbReference type="SAM" id="MobiDB-lite"/>
    </source>
</evidence>
<evidence type="ECO:0000313" key="5">
    <source>
        <dbReference type="Proteomes" id="UP000584374"/>
    </source>
</evidence>
<feature type="transmembrane region" description="Helical" evidence="2">
    <location>
        <begin position="604"/>
        <end position="624"/>
    </location>
</feature>
<dbReference type="PANTHER" id="PTHR42736">
    <property type="entry name" value="PROTEIN-GLUTAMINE GAMMA-GLUTAMYLTRANSFERASE"/>
    <property type="match status" value="1"/>
</dbReference>
<keyword evidence="5" id="KW-1185">Reference proteome</keyword>
<feature type="transmembrane region" description="Helical" evidence="2">
    <location>
        <begin position="63"/>
        <end position="82"/>
    </location>
</feature>
<evidence type="ECO:0000256" key="2">
    <source>
        <dbReference type="SAM" id="Phobius"/>
    </source>
</evidence>
<feature type="transmembrane region" description="Helical" evidence="2">
    <location>
        <begin position="173"/>
        <end position="189"/>
    </location>
</feature>
<dbReference type="InterPro" id="IPR002931">
    <property type="entry name" value="Transglutaminase-like"/>
</dbReference>
<dbReference type="InterPro" id="IPR021878">
    <property type="entry name" value="TgpA_N"/>
</dbReference>
<comment type="caution">
    <text evidence="4">The sequence shown here is derived from an EMBL/GenBank/DDBJ whole genome shotgun (WGS) entry which is preliminary data.</text>
</comment>
<proteinExistence type="predicted"/>
<feature type="transmembrane region" description="Helical" evidence="2">
    <location>
        <begin position="38"/>
        <end position="56"/>
    </location>
</feature>
<sequence>MTANRALIDTSLVATAAGALAVLCSAAAFAGVLADGRWMFPAVLTVVGVAAVGALGRRFRRRLALTGLAQLIGLLLILTALFCDQAVLGVLPGPAAIGELGDQLARAGELVRTGVPPVPAEPALQALVCLGLGVVALVVDVIVVTLRSPAVAGLMLLCVFAIPASLADDMLPWWTFTAGALGYAVLLASGGQHRKWRRHEDRNRVAHTLFGRTTVAVAGTAGVIALLTGAAFTGVGTEGRLPGAVPEQFSGTDGIGLQPFTSLRGQLNRDRVVELFRVRGLRQDSYLRAMTLRKFDPQRGWELEGLTQGVDAGVDLPLPEGTTIGRGIPERVEIQPIGYRDPWLPVFGTPNAVTGMGPNWRYDPAAGIVFTQINQESRPYVERATIPDPTPEELRSARGPMPITAAYLDTSGTPPQVADLARRLTATAPTPFDKAVALNRYFTDPANGFRYDLKTAPATGGDALSDFLFRGKRGFCEQYASSMAVLLRAVGIPSRVAIGFTPGYRDGDERVITTEDAHAWVEAYFPGWGWQTFDPTPLSDGRTALPGFLHRELNPARQLPSQMPGQAPSIAPPTAGPVPWAERPDGADAGAAHPPGETAGASPWPITIGVLVLGLALLATPAVVREARRRRRLHAVAAGAEGAAGTAWREVLDECQDRGTRPAATETARLVATGLIEHYGLDESGTKAMRALVVAVEREWYAPPGQAPEATLPETLHGVLDSLRRAAPLDLRSRLFPRSVLQLRQANS</sequence>
<feature type="region of interest" description="Disordered" evidence="1">
    <location>
        <begin position="558"/>
        <end position="600"/>
    </location>
</feature>
<dbReference type="AlphaFoldDB" id="A0A840QAL9"/>